<dbReference type="GO" id="GO:0042597">
    <property type="term" value="C:periplasmic space"/>
    <property type="evidence" value="ECO:0007669"/>
    <property type="project" value="UniProtKB-SubCell"/>
</dbReference>
<protein>
    <recommendedName>
        <fullName evidence="5">Vitamin B12-binding protein</fullName>
    </recommendedName>
</protein>
<dbReference type="EMBL" id="SMCR01000002">
    <property type="protein sequence ID" value="TCV99204.1"/>
    <property type="molecule type" value="Genomic_DNA"/>
</dbReference>
<dbReference type="NCBIfam" id="NF038402">
    <property type="entry name" value="TroA_like"/>
    <property type="match status" value="1"/>
</dbReference>
<feature type="chain" id="PRO_5021058265" description="Vitamin B12-binding protein" evidence="5">
    <location>
        <begin position="23"/>
        <end position="279"/>
    </location>
</feature>
<comment type="caution">
    <text evidence="5">Lacks conserved residue(s) required for the propagation of feature annotation.</text>
</comment>
<dbReference type="OrthoDB" id="6495095at2"/>
<dbReference type="PANTHER" id="PTHR42860">
    <property type="entry name" value="VITAMIN B12-BINDING PROTEIN"/>
    <property type="match status" value="1"/>
</dbReference>
<feature type="domain" description="Fe/B12 periplasmic-binding" evidence="6">
    <location>
        <begin position="25"/>
        <end position="279"/>
    </location>
</feature>
<dbReference type="GO" id="GO:0015889">
    <property type="term" value="P:cobalamin transport"/>
    <property type="evidence" value="ECO:0007669"/>
    <property type="project" value="UniProtKB-UniRule"/>
</dbReference>
<feature type="site" description="Important for BtuC binding" evidence="5">
    <location>
        <position position="204"/>
    </location>
</feature>
<dbReference type="PROSITE" id="PS50983">
    <property type="entry name" value="FE_B12_PBP"/>
    <property type="match status" value="1"/>
</dbReference>
<evidence type="ECO:0000256" key="3">
    <source>
        <dbReference type="ARBA" id="ARBA00022764"/>
    </source>
</evidence>
<dbReference type="Proteomes" id="UP000295719">
    <property type="component" value="Unassembled WGS sequence"/>
</dbReference>
<dbReference type="HAMAP" id="MF_01000">
    <property type="entry name" value="BtuF"/>
    <property type="match status" value="1"/>
</dbReference>
<comment type="caution">
    <text evidence="7">The sequence shown here is derived from an EMBL/GenBank/DDBJ whole genome shotgun (WGS) entry which is preliminary data.</text>
</comment>
<evidence type="ECO:0000259" key="6">
    <source>
        <dbReference type="PROSITE" id="PS50983"/>
    </source>
</evidence>
<evidence type="ECO:0000313" key="7">
    <source>
        <dbReference type="EMBL" id="TCV99204.1"/>
    </source>
</evidence>
<accession>A0A4V2W5C5</accession>
<dbReference type="InterPro" id="IPR002491">
    <property type="entry name" value="ABC_transptr_periplasmic_BD"/>
</dbReference>
<dbReference type="SUPFAM" id="SSF53807">
    <property type="entry name" value="Helical backbone' metal receptor"/>
    <property type="match status" value="1"/>
</dbReference>
<keyword evidence="3 5" id="KW-0574">Periplasm</keyword>
<keyword evidence="2 5" id="KW-0732">Signal</keyword>
<evidence type="ECO:0000256" key="5">
    <source>
        <dbReference type="HAMAP-Rule" id="MF_01000"/>
    </source>
</evidence>
<feature type="signal peptide" evidence="5">
    <location>
        <begin position="1"/>
        <end position="22"/>
    </location>
</feature>
<keyword evidence="1 5" id="KW-0813">Transport</keyword>
<dbReference type="InterPro" id="IPR051030">
    <property type="entry name" value="Vitamin_B12-ABC_binding"/>
</dbReference>
<dbReference type="Gene3D" id="3.40.50.1980">
    <property type="entry name" value="Nitrogenase molybdenum iron protein domain"/>
    <property type="match status" value="2"/>
</dbReference>
<evidence type="ECO:0000313" key="8">
    <source>
        <dbReference type="Proteomes" id="UP000295719"/>
    </source>
</evidence>
<comment type="similarity">
    <text evidence="5">Belongs to the BtuF family.</text>
</comment>
<dbReference type="InterPro" id="IPR023544">
    <property type="entry name" value="ABC_transptr_vit_B12-bd"/>
</dbReference>
<reference evidence="7 8" key="1">
    <citation type="submission" date="2019-03" db="EMBL/GenBank/DDBJ databases">
        <title>Genomic Encyclopedia of Type Strains, Phase IV (KMG-IV): sequencing the most valuable type-strain genomes for metagenomic binning, comparative biology and taxonomic classification.</title>
        <authorList>
            <person name="Goeker M."/>
        </authorList>
    </citation>
    <scope>NUCLEOTIDE SEQUENCE [LARGE SCALE GENOMIC DNA]</scope>
    <source>
        <strain evidence="7 8">DSM 19580</strain>
    </source>
</reference>
<dbReference type="GO" id="GO:0031419">
    <property type="term" value="F:cobalamin binding"/>
    <property type="evidence" value="ECO:0007669"/>
    <property type="project" value="InterPro"/>
</dbReference>
<feature type="site" description="Important for BtuC binding" evidence="5">
    <location>
        <position position="74"/>
    </location>
</feature>
<name>A0A4V2W5C5_9GAMM</name>
<comment type="subunit">
    <text evidence="5">The complex is composed of two ATP-binding proteins (BtuD), two transmembrane proteins (BtuC) and a solute-binding protein (BtuF).</text>
</comment>
<dbReference type="InterPro" id="IPR054828">
    <property type="entry name" value="Vit_B12_bind_prot"/>
</dbReference>
<dbReference type="NCBIfam" id="NF002894">
    <property type="entry name" value="PRK03379.1"/>
    <property type="match status" value="1"/>
</dbReference>
<dbReference type="AlphaFoldDB" id="A0A4V2W5C5"/>
<organism evidence="7 8">
    <name type="scientific">Biostraticola tofi</name>
    <dbReference type="NCBI Taxonomy" id="466109"/>
    <lineage>
        <taxon>Bacteria</taxon>
        <taxon>Pseudomonadati</taxon>
        <taxon>Pseudomonadota</taxon>
        <taxon>Gammaproteobacteria</taxon>
        <taxon>Enterobacterales</taxon>
        <taxon>Bruguierivoracaceae</taxon>
        <taxon>Biostraticola</taxon>
    </lineage>
</organism>
<comment type="subcellular location">
    <subcellularLocation>
        <location evidence="5">Periplasm</location>
    </subcellularLocation>
</comment>
<dbReference type="PANTHER" id="PTHR42860:SF1">
    <property type="entry name" value="VITAMIN B12-BINDING PROTEIN"/>
    <property type="match status" value="1"/>
</dbReference>
<evidence type="ECO:0000256" key="2">
    <source>
        <dbReference type="ARBA" id="ARBA00022729"/>
    </source>
</evidence>
<keyword evidence="4 5" id="KW-1015">Disulfide bond</keyword>
<dbReference type="Pfam" id="PF01497">
    <property type="entry name" value="Peripla_BP_2"/>
    <property type="match status" value="1"/>
</dbReference>
<feature type="disulfide bond" evidence="5">
    <location>
        <begin position="185"/>
        <end position="261"/>
    </location>
</feature>
<gene>
    <name evidence="5" type="primary">btuF</name>
    <name evidence="7" type="ORF">EDC52_102546</name>
</gene>
<proteinExistence type="inferred from homology"/>
<dbReference type="RefSeq" id="WP_131864566.1">
    <property type="nucleotide sequence ID" value="NZ_SMCR01000002.1"/>
</dbReference>
<evidence type="ECO:0000256" key="1">
    <source>
        <dbReference type="ARBA" id="ARBA00022448"/>
    </source>
</evidence>
<dbReference type="CDD" id="cd01144">
    <property type="entry name" value="BtuF"/>
    <property type="match status" value="1"/>
</dbReference>
<keyword evidence="8" id="KW-1185">Reference proteome</keyword>
<comment type="function">
    <text evidence="5">Part of the ABC transporter complex BtuCDF involved in vitamin B12 import. Binds vitamin B12 and delivers it to the periplasmic surface of BtuC.</text>
</comment>
<evidence type="ECO:0000256" key="4">
    <source>
        <dbReference type="ARBA" id="ARBA00023157"/>
    </source>
</evidence>
<sequence precursor="true">MRRVSRLLLALGLLAAALPTLAAHRVISLAPHTTELAYAAGMGDVLVAVSAWSDYPPPARQLEQVASWQGVNIERIMALKPDLILAWRGGNPQRAMEQLAAFSIPVVYIDPGSIADIARALDNLARYSPHPEQAHQAARQLLKGEAELKQRYAGLRHRRVFMQFGTQPLFTAAGDTLQSRVLSLCGATNVFSHSPVPWPQVGREQVLLRKPEAIVTIGNQDRSEAIRQFWAPHLKVPVITIKEDWFSRAGPRMLDGAEQLCQGMAALDGSTLDAKKTEE</sequence>